<dbReference type="Gene3D" id="3.30.70.20">
    <property type="match status" value="1"/>
</dbReference>
<protein>
    <recommendedName>
        <fullName evidence="13">Complex I-75kD</fullName>
    </recommendedName>
</protein>
<dbReference type="PROSITE" id="PS00645">
    <property type="entry name" value="COMPLEX1_51K_2"/>
    <property type="match status" value="1"/>
</dbReference>
<comment type="similarity">
    <text evidence="4">Belongs to the complex I 51 kDa subunit family.</text>
</comment>
<gene>
    <name evidence="15" type="ORF">CTOB1V02_LOCUS14029</name>
</gene>
<dbReference type="InterPro" id="IPR011538">
    <property type="entry name" value="Nuo51_FMN-bd"/>
</dbReference>
<dbReference type="OrthoDB" id="42889at2759"/>
<dbReference type="Gene3D" id="3.10.20.600">
    <property type="match status" value="1"/>
</dbReference>
<evidence type="ECO:0000256" key="9">
    <source>
        <dbReference type="ARBA" id="ARBA00023004"/>
    </source>
</evidence>
<evidence type="ECO:0000256" key="7">
    <source>
        <dbReference type="ARBA" id="ARBA00022723"/>
    </source>
</evidence>
<dbReference type="Pfam" id="PF01512">
    <property type="entry name" value="Complex1_51K"/>
    <property type="match status" value="1"/>
</dbReference>
<dbReference type="EMBL" id="OB677308">
    <property type="protein sequence ID" value="CAD7236214.1"/>
    <property type="molecule type" value="Genomic_DNA"/>
</dbReference>
<dbReference type="FunFam" id="3.10.20.740:FF:000004">
    <property type="entry name" value="NADH-quinone oxidoreductase"/>
    <property type="match status" value="1"/>
</dbReference>
<dbReference type="SUPFAM" id="SSF142019">
    <property type="entry name" value="Nqo1 FMN-binding domain-like"/>
    <property type="match status" value="1"/>
</dbReference>
<evidence type="ECO:0000256" key="5">
    <source>
        <dbReference type="ARBA" id="ARBA00022485"/>
    </source>
</evidence>
<dbReference type="GO" id="GO:0016491">
    <property type="term" value="F:oxidoreductase activity"/>
    <property type="evidence" value="ECO:0007669"/>
    <property type="project" value="InterPro"/>
</dbReference>
<dbReference type="InterPro" id="IPR036010">
    <property type="entry name" value="2Fe-2S_ferredoxin-like_sf"/>
</dbReference>
<dbReference type="GO" id="GO:0051539">
    <property type="term" value="F:4 iron, 4 sulfur cluster binding"/>
    <property type="evidence" value="ECO:0007669"/>
    <property type="project" value="UniProtKB-KW"/>
</dbReference>
<evidence type="ECO:0000256" key="10">
    <source>
        <dbReference type="ARBA" id="ARBA00023014"/>
    </source>
</evidence>
<dbReference type="CDD" id="cd00207">
    <property type="entry name" value="fer2"/>
    <property type="match status" value="1"/>
</dbReference>
<dbReference type="Pfam" id="PF13510">
    <property type="entry name" value="Fer2_4"/>
    <property type="match status" value="1"/>
</dbReference>
<dbReference type="PANTHER" id="PTHR43578:SF3">
    <property type="entry name" value="NADH-QUINONE OXIDOREDUCTASE SUBUNIT F"/>
    <property type="match status" value="1"/>
</dbReference>
<evidence type="ECO:0000256" key="1">
    <source>
        <dbReference type="ARBA" id="ARBA00001966"/>
    </source>
</evidence>
<dbReference type="Gene3D" id="1.20.1440.230">
    <property type="entry name" value="NADH-ubiquinone oxidoreductase 51kDa subunit, iron-sulphur binding domain"/>
    <property type="match status" value="1"/>
</dbReference>
<evidence type="ECO:0000256" key="11">
    <source>
        <dbReference type="ARBA" id="ARBA00023027"/>
    </source>
</evidence>
<feature type="non-terminal residue" evidence="15">
    <location>
        <position position="710"/>
    </location>
</feature>
<keyword evidence="8" id="KW-1278">Translocase</keyword>
<comment type="cofactor">
    <cofactor evidence="1">
        <name>[4Fe-4S] cluster</name>
        <dbReference type="ChEBI" id="CHEBI:49883"/>
    </cofactor>
</comment>
<dbReference type="GO" id="GO:0042773">
    <property type="term" value="P:ATP synthesis coupled electron transport"/>
    <property type="evidence" value="ECO:0007669"/>
    <property type="project" value="InterPro"/>
</dbReference>
<dbReference type="InterPro" id="IPR001949">
    <property type="entry name" value="NADH-UbQ_OxRdtase_51kDa_CS"/>
</dbReference>
<organism evidence="15">
    <name type="scientific">Cyprideis torosa</name>
    <dbReference type="NCBI Taxonomy" id="163714"/>
    <lineage>
        <taxon>Eukaryota</taxon>
        <taxon>Metazoa</taxon>
        <taxon>Ecdysozoa</taxon>
        <taxon>Arthropoda</taxon>
        <taxon>Crustacea</taxon>
        <taxon>Oligostraca</taxon>
        <taxon>Ostracoda</taxon>
        <taxon>Podocopa</taxon>
        <taxon>Podocopida</taxon>
        <taxon>Cytherocopina</taxon>
        <taxon>Cytheroidea</taxon>
        <taxon>Cytherideidae</taxon>
        <taxon>Cyprideis</taxon>
    </lineage>
</organism>
<dbReference type="AlphaFoldDB" id="A0A7R8ZY83"/>
<dbReference type="GO" id="GO:0008137">
    <property type="term" value="F:NADH dehydrogenase (ubiquinone) activity"/>
    <property type="evidence" value="ECO:0007669"/>
    <property type="project" value="InterPro"/>
</dbReference>
<dbReference type="PROSITE" id="PS51839">
    <property type="entry name" value="4FE4S_HC3"/>
    <property type="match status" value="1"/>
</dbReference>
<dbReference type="GO" id="GO:0010181">
    <property type="term" value="F:FMN binding"/>
    <property type="evidence" value="ECO:0007669"/>
    <property type="project" value="InterPro"/>
</dbReference>
<dbReference type="SUPFAM" id="SSF52833">
    <property type="entry name" value="Thioredoxin-like"/>
    <property type="match status" value="1"/>
</dbReference>
<dbReference type="InterPro" id="IPR037225">
    <property type="entry name" value="Nuo51_FMN-bd_sf"/>
</dbReference>
<keyword evidence="12" id="KW-0472">Membrane</keyword>
<evidence type="ECO:0000256" key="2">
    <source>
        <dbReference type="ARBA" id="ARBA00004370"/>
    </source>
</evidence>
<dbReference type="Pfam" id="PF22117">
    <property type="entry name" value="Fer4_Nqo3"/>
    <property type="match status" value="1"/>
</dbReference>
<comment type="cofactor">
    <cofactor evidence="14">
        <name>[2Fe-2S] cluster</name>
        <dbReference type="ChEBI" id="CHEBI:190135"/>
    </cofactor>
</comment>
<evidence type="ECO:0000256" key="13">
    <source>
        <dbReference type="ARBA" id="ARBA00031750"/>
    </source>
</evidence>
<dbReference type="Pfam" id="PF10588">
    <property type="entry name" value="NADH-G_4Fe-4S_3"/>
    <property type="match status" value="1"/>
</dbReference>
<dbReference type="SUPFAM" id="SSF54292">
    <property type="entry name" value="2Fe-2S ferredoxin-like"/>
    <property type="match status" value="1"/>
</dbReference>
<reference evidence="15" key="1">
    <citation type="submission" date="2020-11" db="EMBL/GenBank/DDBJ databases">
        <authorList>
            <person name="Tran Van P."/>
        </authorList>
    </citation>
    <scope>NUCLEOTIDE SEQUENCE</scope>
</reference>
<dbReference type="GO" id="GO:0046872">
    <property type="term" value="F:metal ion binding"/>
    <property type="evidence" value="ECO:0007669"/>
    <property type="project" value="UniProtKB-KW"/>
</dbReference>
<keyword evidence="7" id="KW-0479">Metal-binding</keyword>
<dbReference type="Gene3D" id="3.10.20.740">
    <property type="match status" value="1"/>
</dbReference>
<comment type="subcellular location">
    <subcellularLocation>
        <location evidence="2">Membrane</location>
    </subcellularLocation>
</comment>
<dbReference type="InterPro" id="IPR036249">
    <property type="entry name" value="Thioredoxin-like_sf"/>
</dbReference>
<keyword evidence="6" id="KW-0001">2Fe-2S</keyword>
<evidence type="ECO:0000256" key="14">
    <source>
        <dbReference type="ARBA" id="ARBA00034078"/>
    </source>
</evidence>
<dbReference type="InterPro" id="IPR000283">
    <property type="entry name" value="NADH_UbQ_OxRdtase_75kDa_su_CS"/>
</dbReference>
<dbReference type="SMART" id="SM00929">
    <property type="entry name" value="NADH-G_4Fe-4S_3"/>
    <property type="match status" value="1"/>
</dbReference>
<dbReference type="InterPro" id="IPR054351">
    <property type="entry name" value="NADH_UbQ_OxRdtase_ferredoxin"/>
</dbReference>
<dbReference type="PROSITE" id="PS00642">
    <property type="entry name" value="COMPLEX1_75K_2"/>
    <property type="match status" value="1"/>
</dbReference>
<keyword evidence="11" id="KW-0520">NAD</keyword>
<evidence type="ECO:0000313" key="15">
    <source>
        <dbReference type="EMBL" id="CAD7236214.1"/>
    </source>
</evidence>
<dbReference type="InterPro" id="IPR001041">
    <property type="entry name" value="2Fe-2S_ferredoxin-type"/>
</dbReference>
<comment type="similarity">
    <text evidence="3">Belongs to the complex I 75 kDa subunit family.</text>
</comment>
<dbReference type="Gene3D" id="3.40.50.11540">
    <property type="entry name" value="NADH-ubiquinone oxidoreductase 51kDa subunit"/>
    <property type="match status" value="1"/>
</dbReference>
<dbReference type="InterPro" id="IPR017896">
    <property type="entry name" value="4Fe4S_Fe-S-bd"/>
</dbReference>
<accession>A0A7R8ZY83</accession>
<dbReference type="SUPFAM" id="SSF142984">
    <property type="entry name" value="Nqo1 middle domain-like"/>
    <property type="match status" value="1"/>
</dbReference>
<evidence type="ECO:0000256" key="6">
    <source>
        <dbReference type="ARBA" id="ARBA00022714"/>
    </source>
</evidence>
<dbReference type="PROSITE" id="PS51379">
    <property type="entry name" value="4FE4S_FER_2"/>
    <property type="match status" value="1"/>
</dbReference>
<evidence type="ECO:0000256" key="8">
    <source>
        <dbReference type="ARBA" id="ARBA00022967"/>
    </source>
</evidence>
<proteinExistence type="inferred from homology"/>
<keyword evidence="9" id="KW-0408">Iron</keyword>
<dbReference type="InterPro" id="IPR019575">
    <property type="entry name" value="Nuop51_4Fe4S-bd"/>
</dbReference>
<sequence length="710" mass="76388">SANLDRARAFAAEHPELLKVGETACSGLCDQGPGALINGHALPNLSAGRLDEVLAAMAADRPLADWPAEWFAIDDFIRHAGPLLQHRFAPGQLWDKVQAMGSDGFLAELEASGHRGRGGAGFPTHIKWRSCRDAPAEHRYVVCNADEGEPGTFKDRVLLSRHFDAVVEGMAICAEVIGARHGYLYLRGEYVTLADALQQRLDELRAVGVLGDHFSLHLHLGAGAYVCGEESALIESLEGKRGIPRNRPPFPVTHGFDGCPTVVNNVESFANAALIADHGASAFRAIGTDQSTGSKLHSVSGDVAHAGIYELPFGIAIHELLEQVGAPDAQAVLVGGPSGTLVPRSQFHRRIGWEDVATGGSLMVFARHRRLLDILGNFSHFFRFESCGFCTPCRAGTVIVDDILQSARGGHCGPRAAAQLDAARQTLSIASHCGLGHSVGDFFGRVLAEPDFAEALTPITGRGMSQLTITIDGQPVSADDGQTVLQAAHEAGVYIPHLCAHPHLSPFGSCRACMVRVNGRWQAACTHRVNDGDKVENDCSDINALRKHVIEMLFVDGNHYCPTCELSGNCQLQALAYQLGMEEPGFDLHYPVRTIDASHPQILLDRDRCIHCGLCERSHHEVDGKNAFCVGGRGEHARLEATCDSGRLADTDLDEADLAANICPVGALLHKHGNYATPIGERLYDTHTIAEIGNRYAHPLYRDPAGDADD</sequence>
<dbReference type="GO" id="GO:0016020">
    <property type="term" value="C:membrane"/>
    <property type="evidence" value="ECO:0007669"/>
    <property type="project" value="UniProtKB-SubCell"/>
</dbReference>
<evidence type="ECO:0000256" key="12">
    <source>
        <dbReference type="ARBA" id="ARBA00023136"/>
    </source>
</evidence>
<dbReference type="PROSITE" id="PS51085">
    <property type="entry name" value="2FE2S_FER_2"/>
    <property type="match status" value="1"/>
</dbReference>
<dbReference type="InterPro" id="IPR037207">
    <property type="entry name" value="Nuop51_4Fe4S-bd_sf"/>
</dbReference>
<dbReference type="SMART" id="SM00928">
    <property type="entry name" value="NADH_4Fe-4S"/>
    <property type="match status" value="1"/>
</dbReference>
<keyword evidence="10" id="KW-0411">Iron-sulfur</keyword>
<dbReference type="InterPro" id="IPR019574">
    <property type="entry name" value="NADH_UbQ_OxRdtase_Gsu_4Fe4S-bd"/>
</dbReference>
<name>A0A7R8ZY83_9CRUS</name>
<dbReference type="Pfam" id="PF10589">
    <property type="entry name" value="NADH_4Fe-4S"/>
    <property type="match status" value="1"/>
</dbReference>
<keyword evidence="5" id="KW-0004">4Fe-4S</keyword>
<dbReference type="PROSITE" id="PS00644">
    <property type="entry name" value="COMPLEX1_51K_1"/>
    <property type="match status" value="1"/>
</dbReference>
<dbReference type="SUPFAM" id="SSF140490">
    <property type="entry name" value="Nqo1C-terminal domain-like"/>
    <property type="match status" value="1"/>
</dbReference>
<evidence type="ECO:0000256" key="4">
    <source>
        <dbReference type="ARBA" id="ARBA00007523"/>
    </source>
</evidence>
<dbReference type="GO" id="GO:0051537">
    <property type="term" value="F:2 iron, 2 sulfur cluster binding"/>
    <property type="evidence" value="ECO:0007669"/>
    <property type="project" value="UniProtKB-KW"/>
</dbReference>
<evidence type="ECO:0000256" key="3">
    <source>
        <dbReference type="ARBA" id="ARBA00005404"/>
    </source>
</evidence>
<dbReference type="PANTHER" id="PTHR43578">
    <property type="entry name" value="NADH-QUINONE OXIDOREDUCTASE SUBUNIT F"/>
    <property type="match status" value="1"/>
</dbReference>